<keyword evidence="11" id="KW-0460">Magnesium</keyword>
<keyword evidence="7 12" id="KW-0808">Transferase</keyword>
<dbReference type="EMBL" id="DF236987">
    <property type="protein sequence ID" value="GAQ79801.1"/>
    <property type="molecule type" value="Genomic_DNA"/>
</dbReference>
<dbReference type="HAMAP" id="MF_00145">
    <property type="entry name" value="Phosphoglyc_kinase"/>
    <property type="match status" value="1"/>
</dbReference>
<keyword evidence="9 12" id="KW-0418">Kinase</keyword>
<dbReference type="OrthoDB" id="275353at2759"/>
<dbReference type="Proteomes" id="UP000054558">
    <property type="component" value="Unassembled WGS sequence"/>
</dbReference>
<dbReference type="PANTHER" id="PTHR11406">
    <property type="entry name" value="PHOSPHOGLYCERATE KINASE"/>
    <property type="match status" value="1"/>
</dbReference>
<evidence type="ECO:0000256" key="5">
    <source>
        <dbReference type="ARBA" id="ARBA00008982"/>
    </source>
</evidence>
<dbReference type="FunFam" id="3.40.50.1260:FF:000017">
    <property type="entry name" value="Phosphoglycerate kinase"/>
    <property type="match status" value="1"/>
</dbReference>
<dbReference type="FunFam" id="3.40.50.1260:FF:000006">
    <property type="entry name" value="Phosphoglycerate kinase"/>
    <property type="match status" value="1"/>
</dbReference>
<dbReference type="InterPro" id="IPR015824">
    <property type="entry name" value="Phosphoglycerate_kinase_N"/>
</dbReference>
<evidence type="ECO:0000256" key="10">
    <source>
        <dbReference type="ARBA" id="ARBA00022840"/>
    </source>
</evidence>
<evidence type="ECO:0000256" key="3">
    <source>
        <dbReference type="ARBA" id="ARBA00004229"/>
    </source>
</evidence>
<organism evidence="15 16">
    <name type="scientific">Klebsormidium nitens</name>
    <name type="common">Green alga</name>
    <name type="synonym">Ulothrix nitens</name>
    <dbReference type="NCBI Taxonomy" id="105231"/>
    <lineage>
        <taxon>Eukaryota</taxon>
        <taxon>Viridiplantae</taxon>
        <taxon>Streptophyta</taxon>
        <taxon>Klebsormidiophyceae</taxon>
        <taxon>Klebsormidiales</taxon>
        <taxon>Klebsormidiaceae</taxon>
        <taxon>Klebsormidium</taxon>
    </lineage>
</organism>
<dbReference type="InterPro" id="IPR001576">
    <property type="entry name" value="Phosphoglycerate_kinase"/>
</dbReference>
<evidence type="ECO:0000256" key="7">
    <source>
        <dbReference type="ARBA" id="ARBA00022679"/>
    </source>
</evidence>
<evidence type="ECO:0000256" key="2">
    <source>
        <dbReference type="ARBA" id="ARBA00001946"/>
    </source>
</evidence>
<dbReference type="CDD" id="cd00318">
    <property type="entry name" value="Phosphoglycerate_kinase"/>
    <property type="match status" value="1"/>
</dbReference>
<evidence type="ECO:0000313" key="16">
    <source>
        <dbReference type="Proteomes" id="UP000054558"/>
    </source>
</evidence>
<dbReference type="PRINTS" id="PR00477">
    <property type="entry name" value="PHGLYCKINASE"/>
</dbReference>
<evidence type="ECO:0000256" key="12">
    <source>
        <dbReference type="RuleBase" id="RU000532"/>
    </source>
</evidence>
<dbReference type="GO" id="GO:0005829">
    <property type="term" value="C:cytosol"/>
    <property type="evidence" value="ECO:0000318"/>
    <property type="project" value="GO_Central"/>
</dbReference>
<dbReference type="SUPFAM" id="SSF53748">
    <property type="entry name" value="Phosphoglycerate kinase"/>
    <property type="match status" value="1"/>
</dbReference>
<reference evidence="15 16" key="1">
    <citation type="journal article" date="2014" name="Nat. Commun.">
        <title>Klebsormidium flaccidum genome reveals primary factors for plant terrestrial adaptation.</title>
        <authorList>
            <person name="Hori K."/>
            <person name="Maruyama F."/>
            <person name="Fujisawa T."/>
            <person name="Togashi T."/>
            <person name="Yamamoto N."/>
            <person name="Seo M."/>
            <person name="Sato S."/>
            <person name="Yamada T."/>
            <person name="Mori H."/>
            <person name="Tajima N."/>
            <person name="Moriyama T."/>
            <person name="Ikeuchi M."/>
            <person name="Watanabe M."/>
            <person name="Wada H."/>
            <person name="Kobayashi K."/>
            <person name="Saito M."/>
            <person name="Masuda T."/>
            <person name="Sasaki-Sekimoto Y."/>
            <person name="Mashiguchi K."/>
            <person name="Awai K."/>
            <person name="Shimojima M."/>
            <person name="Masuda S."/>
            <person name="Iwai M."/>
            <person name="Nobusawa T."/>
            <person name="Narise T."/>
            <person name="Kondo S."/>
            <person name="Saito H."/>
            <person name="Sato R."/>
            <person name="Murakawa M."/>
            <person name="Ihara Y."/>
            <person name="Oshima-Yamada Y."/>
            <person name="Ohtaka K."/>
            <person name="Satoh M."/>
            <person name="Sonobe K."/>
            <person name="Ishii M."/>
            <person name="Ohtani R."/>
            <person name="Kanamori-Sato M."/>
            <person name="Honoki R."/>
            <person name="Miyazaki D."/>
            <person name="Mochizuki H."/>
            <person name="Umetsu J."/>
            <person name="Higashi K."/>
            <person name="Shibata D."/>
            <person name="Kamiya Y."/>
            <person name="Sato N."/>
            <person name="Nakamura Y."/>
            <person name="Tabata S."/>
            <person name="Ida S."/>
            <person name="Kurokawa K."/>
            <person name="Ohta H."/>
        </authorList>
    </citation>
    <scope>NUCLEOTIDE SEQUENCE [LARGE SCALE GENOMIC DNA]</scope>
    <source>
        <strain evidence="15 16">NIES-2285</strain>
    </source>
</reference>
<dbReference type="STRING" id="105231.A0A1Y1HS35"/>
<evidence type="ECO:0000256" key="9">
    <source>
        <dbReference type="ARBA" id="ARBA00022777"/>
    </source>
</evidence>
<evidence type="ECO:0000256" key="14">
    <source>
        <dbReference type="SAM" id="MobiDB-lite"/>
    </source>
</evidence>
<keyword evidence="16" id="KW-1185">Reference proteome</keyword>
<evidence type="ECO:0000256" key="6">
    <source>
        <dbReference type="ARBA" id="ARBA00011245"/>
    </source>
</evidence>
<evidence type="ECO:0000313" key="15">
    <source>
        <dbReference type="EMBL" id="GAQ79801.1"/>
    </source>
</evidence>
<dbReference type="OMA" id="DMIFDIG"/>
<evidence type="ECO:0000256" key="11">
    <source>
        <dbReference type="ARBA" id="ARBA00022842"/>
    </source>
</evidence>
<evidence type="ECO:0000256" key="8">
    <source>
        <dbReference type="ARBA" id="ARBA00022741"/>
    </source>
</evidence>
<comment type="catalytic activity">
    <reaction evidence="1 12">
        <text>(2R)-3-phosphoglycerate + ATP = (2R)-3-phospho-glyceroyl phosphate + ADP</text>
        <dbReference type="Rhea" id="RHEA:14801"/>
        <dbReference type="ChEBI" id="CHEBI:30616"/>
        <dbReference type="ChEBI" id="CHEBI:57604"/>
        <dbReference type="ChEBI" id="CHEBI:58272"/>
        <dbReference type="ChEBI" id="CHEBI:456216"/>
        <dbReference type="EC" id="2.7.2.3"/>
    </reaction>
</comment>
<dbReference type="PROSITE" id="PS00111">
    <property type="entry name" value="PGLYCERATE_KINASE"/>
    <property type="match status" value="1"/>
</dbReference>
<keyword evidence="10" id="KW-0067">ATP-binding</keyword>
<comment type="cofactor">
    <cofactor evidence="2">
        <name>Mg(2+)</name>
        <dbReference type="ChEBI" id="CHEBI:18420"/>
    </cofactor>
</comment>
<proteinExistence type="inferred from homology"/>
<sequence length="494" mass="52177">MASSVALRVSSAGAAFAAQTRSSARPTQASLATPFLGQRVNVPSAKAQKVKAQKAKTHKLAVFAKQVEVPSIESQGNAASSPQAATSTATDRKAGLNDVDKSEFKGKTVFVRSDLNVPLKDGKITDDTRIRASVPTLKYLSEAGARVVVSSHLGRPKDGPEDKFRLTPVAERLSELIGFKVEKANDSIGDEVQKQIKDLKDGGVLLLENVRFYKEEEKNDPEHAKALGKGIDYFVNDAFGTAHRAHASTAGIANYVTRSIAGFLLEKELAYLEGAVKAPKRPFVAIVGGSKVSSKIGVIESLIGSVDKIILGGGMIFTFYKSRGLAVGSSLVEEDKLELAKELTKMAEEKGVELILPTDVVVADKFAEDAENKTVKVEEIPEGWMGLDIGPDSIKAFQSALDGAKTVLWNGPMGVFEYEAFAKGTYGIAHTLKDLTAAGAITIIGGGDSVAAVEKAGLAQYMSHISTGGGASLELLEGKVLPGVAALDNVQVHA</sequence>
<comment type="pathway">
    <text evidence="4">Carbohydrate biosynthesis; Calvin cycle.</text>
</comment>
<gene>
    <name evidence="15" type="ORF">KFL_000380330</name>
</gene>
<comment type="subunit">
    <text evidence="6 13">Monomer.</text>
</comment>
<dbReference type="PANTHER" id="PTHR11406:SF23">
    <property type="entry name" value="PHOSPHOGLYCERATE KINASE 1, CHLOROPLASTIC-RELATED"/>
    <property type="match status" value="1"/>
</dbReference>
<feature type="compositionally biased region" description="Low complexity" evidence="14">
    <location>
        <begin position="78"/>
        <end position="89"/>
    </location>
</feature>
<feature type="region of interest" description="Disordered" evidence="14">
    <location>
        <begin position="72"/>
        <end position="94"/>
    </location>
</feature>
<evidence type="ECO:0000256" key="13">
    <source>
        <dbReference type="RuleBase" id="RU000696"/>
    </source>
</evidence>
<comment type="similarity">
    <text evidence="5 12">Belongs to the phosphoglycerate kinase family.</text>
</comment>
<dbReference type="GO" id="GO:0009507">
    <property type="term" value="C:chloroplast"/>
    <property type="evidence" value="ECO:0007669"/>
    <property type="project" value="UniProtKB-SubCell"/>
</dbReference>
<dbReference type="Pfam" id="PF00162">
    <property type="entry name" value="PGK"/>
    <property type="match status" value="1"/>
</dbReference>
<dbReference type="InterPro" id="IPR015911">
    <property type="entry name" value="Phosphoglycerate_kinase_CS"/>
</dbReference>
<dbReference type="GO" id="GO:0005524">
    <property type="term" value="F:ATP binding"/>
    <property type="evidence" value="ECO:0000318"/>
    <property type="project" value="GO_Central"/>
</dbReference>
<dbReference type="AlphaFoldDB" id="A0A1Y1HS35"/>
<dbReference type="EC" id="2.7.2.3" evidence="12"/>
<evidence type="ECO:0000256" key="4">
    <source>
        <dbReference type="ARBA" id="ARBA00005215"/>
    </source>
</evidence>
<evidence type="ECO:0000256" key="1">
    <source>
        <dbReference type="ARBA" id="ARBA00000642"/>
    </source>
</evidence>
<accession>A0A1Y1HS35</accession>
<dbReference type="FunFam" id="3.40.50.1260:FF:000003">
    <property type="entry name" value="Phosphoglycerate kinase"/>
    <property type="match status" value="1"/>
</dbReference>
<dbReference type="GO" id="GO:0006094">
    <property type="term" value="P:gluconeogenesis"/>
    <property type="evidence" value="ECO:0000318"/>
    <property type="project" value="GO_Central"/>
</dbReference>
<comment type="subcellular location">
    <subcellularLocation>
        <location evidence="3">Plastid</location>
        <location evidence="3">Chloroplast</location>
    </subcellularLocation>
</comment>
<dbReference type="GO" id="GO:0004618">
    <property type="term" value="F:phosphoglycerate kinase activity"/>
    <property type="evidence" value="ECO:0000318"/>
    <property type="project" value="GO_Central"/>
</dbReference>
<dbReference type="GO" id="GO:0043531">
    <property type="term" value="F:ADP binding"/>
    <property type="evidence" value="ECO:0000318"/>
    <property type="project" value="GO_Central"/>
</dbReference>
<dbReference type="GO" id="GO:0006096">
    <property type="term" value="P:glycolytic process"/>
    <property type="evidence" value="ECO:0000318"/>
    <property type="project" value="GO_Central"/>
</dbReference>
<dbReference type="Gene3D" id="3.40.50.1260">
    <property type="entry name" value="Phosphoglycerate kinase, N-terminal domain"/>
    <property type="match status" value="2"/>
</dbReference>
<keyword evidence="8" id="KW-0547">Nucleotide-binding</keyword>
<dbReference type="InterPro" id="IPR036043">
    <property type="entry name" value="Phosphoglycerate_kinase_sf"/>
</dbReference>
<protein>
    <recommendedName>
        <fullName evidence="12">Phosphoglycerate kinase</fullName>
        <ecNumber evidence="12">2.7.2.3</ecNumber>
    </recommendedName>
</protein>
<name>A0A1Y1HS35_KLENI</name>